<sequence>MYKAETINLIRTLVVNFQRIRNKVPDTQVLVLIDNADPDMIVGTETWLNSEIVSPEVLPNNYNVFRRDRDDYHGGYCLGSLPASTNPTTDLQGELFFSMEPNCVTKMTQQLGWEPLEHRRARSRVIMFYKIINYIVEVPVHHLLSHHDTRTRGSVSNNIRQIRIQTGLL</sequence>
<evidence type="ECO:0000313" key="1">
    <source>
        <dbReference type="EMBL" id="CAG2187545.1"/>
    </source>
</evidence>
<dbReference type="OrthoDB" id="6155076at2759"/>
<keyword evidence="2" id="KW-1185">Reference proteome</keyword>
<organism evidence="1 2">
    <name type="scientific">Mytilus edulis</name>
    <name type="common">Blue mussel</name>
    <dbReference type="NCBI Taxonomy" id="6550"/>
    <lineage>
        <taxon>Eukaryota</taxon>
        <taxon>Metazoa</taxon>
        <taxon>Spiralia</taxon>
        <taxon>Lophotrochozoa</taxon>
        <taxon>Mollusca</taxon>
        <taxon>Bivalvia</taxon>
        <taxon>Autobranchia</taxon>
        <taxon>Pteriomorphia</taxon>
        <taxon>Mytilida</taxon>
        <taxon>Mytiloidea</taxon>
        <taxon>Mytilidae</taxon>
        <taxon>Mytilinae</taxon>
        <taxon>Mytilus</taxon>
    </lineage>
</organism>
<reference evidence="1" key="1">
    <citation type="submission" date="2021-03" db="EMBL/GenBank/DDBJ databases">
        <authorList>
            <person name="Bekaert M."/>
        </authorList>
    </citation>
    <scope>NUCLEOTIDE SEQUENCE</scope>
</reference>
<gene>
    <name evidence="1" type="ORF">MEDL_3035</name>
</gene>
<dbReference type="EMBL" id="CAJPWZ010000173">
    <property type="protein sequence ID" value="CAG2187545.1"/>
    <property type="molecule type" value="Genomic_DNA"/>
</dbReference>
<comment type="caution">
    <text evidence="1">The sequence shown here is derived from an EMBL/GenBank/DDBJ whole genome shotgun (WGS) entry which is preliminary data.</text>
</comment>
<evidence type="ECO:0000313" key="2">
    <source>
        <dbReference type="Proteomes" id="UP000683360"/>
    </source>
</evidence>
<dbReference type="Proteomes" id="UP000683360">
    <property type="component" value="Unassembled WGS sequence"/>
</dbReference>
<proteinExistence type="predicted"/>
<accession>A0A8S3PV30</accession>
<protein>
    <submittedName>
        <fullName evidence="1">Uncharacterized protein</fullName>
    </submittedName>
</protein>
<dbReference type="AlphaFoldDB" id="A0A8S3PV30"/>
<name>A0A8S3PV30_MYTED</name>